<accession>A0ACB5UNK4</accession>
<gene>
    <name evidence="1" type="ORF">AN2V17_34320</name>
</gene>
<dbReference type="EMBL" id="BTPU01000062">
    <property type="protein sequence ID" value="GMQ64195.1"/>
    <property type="molecule type" value="Genomic_DNA"/>
</dbReference>
<protein>
    <submittedName>
        <fullName evidence="1">GNAT family N-acetyltransferase</fullName>
    </submittedName>
</protein>
<reference evidence="1" key="1">
    <citation type="submission" date="2023-09" db="EMBL/GenBank/DDBJ databases">
        <title>Vallitalea sediminicola and Vallitalea maricola sp. nov., anaerobic bacteria isolated from marine sediment.</title>
        <authorList>
            <person name="Hirano S."/>
            <person name="Maeda A."/>
            <person name="Terahara T."/>
            <person name="Mori K."/>
            <person name="Hamada M."/>
            <person name="Matsumoto R."/>
            <person name="Kobayashi T."/>
        </authorList>
    </citation>
    <scope>NUCLEOTIDE SEQUENCE</scope>
    <source>
        <strain evidence="1">AN17-2</strain>
    </source>
</reference>
<name>A0ACB5UNK4_9FIRM</name>
<proteinExistence type="predicted"/>
<sequence length="152" mass="18053">MIKLQEALITDAKIITEIKKEAYNDETRRFGPGRDGGPTGYDSIEENKRLIDEFDVYKILLSKQIIGCFWLKKEGQYHYELEDFCIHPKHHNKGYGKTVMILMEEMLPYIKKWTLGRPHYSVRNQHLYEKMGYKKIGEVEDGFLFLYEKHCV</sequence>
<comment type="caution">
    <text evidence="1">The sequence shown here is derived from an EMBL/GenBank/DDBJ whole genome shotgun (WGS) entry which is preliminary data.</text>
</comment>
<organism evidence="1 2">
    <name type="scientific">Vallitalea maricola</name>
    <dbReference type="NCBI Taxonomy" id="3074433"/>
    <lineage>
        <taxon>Bacteria</taxon>
        <taxon>Bacillati</taxon>
        <taxon>Bacillota</taxon>
        <taxon>Clostridia</taxon>
        <taxon>Lachnospirales</taxon>
        <taxon>Vallitaleaceae</taxon>
        <taxon>Vallitalea</taxon>
    </lineage>
</organism>
<keyword evidence="2" id="KW-1185">Reference proteome</keyword>
<evidence type="ECO:0000313" key="1">
    <source>
        <dbReference type="EMBL" id="GMQ64195.1"/>
    </source>
</evidence>
<evidence type="ECO:0000313" key="2">
    <source>
        <dbReference type="Proteomes" id="UP001374599"/>
    </source>
</evidence>
<dbReference type="Proteomes" id="UP001374599">
    <property type="component" value="Unassembled WGS sequence"/>
</dbReference>